<sequence>MYKIKYKYPETENTCLHTNLGLVGSQIWSFVGSQG</sequence>
<evidence type="ECO:0000313" key="2">
    <source>
        <dbReference type="Proteomes" id="UP000002350"/>
    </source>
</evidence>
<name>D4ZD65_SHEVD</name>
<accession>D4ZD65</accession>
<protein>
    <submittedName>
        <fullName evidence="1">Uncharacterized protein</fullName>
    </submittedName>
</protein>
<evidence type="ECO:0000313" key="1">
    <source>
        <dbReference type="EMBL" id="BAI99986.1"/>
    </source>
</evidence>
<dbReference type="KEGG" id="svo:SVI_0016"/>
<dbReference type="HOGENOM" id="CLU_3367286_0_0_6"/>
<gene>
    <name evidence="1" type="ordered locus">SVI_0016</name>
</gene>
<reference evidence="2" key="1">
    <citation type="journal article" date="2010" name="Mol. Biosyst.">
        <title>Complete genome sequence and comparative analysis of Shewanella violacea, a psychrophilic and piezophilic bacterium from deep sea floor sediments.</title>
        <authorList>
            <person name="Aono E."/>
            <person name="Baba T."/>
            <person name="Ara T."/>
            <person name="Nishi T."/>
            <person name="Nakamichi T."/>
            <person name="Inamoto E."/>
            <person name="Toyonaga H."/>
            <person name="Hasegawa M."/>
            <person name="Takai Y."/>
            <person name="Okumura Y."/>
            <person name="Baba M."/>
            <person name="Tomita M."/>
            <person name="Kato C."/>
            <person name="Oshima T."/>
            <person name="Nakasone K."/>
            <person name="Mori H."/>
        </authorList>
    </citation>
    <scope>NUCLEOTIDE SEQUENCE [LARGE SCALE GENOMIC DNA]</scope>
    <source>
        <strain evidence="2">JCM 10179 / CIP 106290 / LMG 19151 / DSS12</strain>
    </source>
</reference>
<dbReference type="Proteomes" id="UP000002350">
    <property type="component" value="Chromosome"/>
</dbReference>
<dbReference type="EMBL" id="AP011177">
    <property type="protein sequence ID" value="BAI99986.1"/>
    <property type="molecule type" value="Genomic_DNA"/>
</dbReference>
<keyword evidence="2" id="KW-1185">Reference proteome</keyword>
<dbReference type="AlphaFoldDB" id="D4ZD65"/>
<proteinExistence type="predicted"/>
<organism evidence="1 2">
    <name type="scientific">Shewanella violacea (strain JCM 10179 / CIP 106290 / LMG 19151 / DSS12)</name>
    <dbReference type="NCBI Taxonomy" id="637905"/>
    <lineage>
        <taxon>Bacteria</taxon>
        <taxon>Pseudomonadati</taxon>
        <taxon>Pseudomonadota</taxon>
        <taxon>Gammaproteobacteria</taxon>
        <taxon>Alteromonadales</taxon>
        <taxon>Shewanellaceae</taxon>
        <taxon>Shewanella</taxon>
    </lineage>
</organism>
<dbReference type="STRING" id="637905.SVI_0016"/>